<dbReference type="NCBIfam" id="TIGR00055">
    <property type="entry name" value="uppS"/>
    <property type="match status" value="1"/>
</dbReference>
<dbReference type="InterPro" id="IPR036424">
    <property type="entry name" value="UPP_synth-like_sf"/>
</dbReference>
<dbReference type="GO" id="GO:0016765">
    <property type="term" value="F:transferase activity, transferring alkyl or aryl (other than methyl) groups"/>
    <property type="evidence" value="ECO:0007669"/>
    <property type="project" value="InterPro"/>
</dbReference>
<dbReference type="OrthoDB" id="4173905at2759"/>
<dbReference type="Gene3D" id="3.40.1180.10">
    <property type="entry name" value="Decaprenyl diphosphate synthase-like"/>
    <property type="match status" value="1"/>
</dbReference>
<comment type="caution">
    <text evidence="4">The sequence shown here is derived from an EMBL/GenBank/DDBJ whole genome shotgun (WGS) entry which is preliminary data.</text>
</comment>
<dbReference type="GO" id="GO:0016094">
    <property type="term" value="P:polyprenol biosynthetic process"/>
    <property type="evidence" value="ECO:0000318"/>
    <property type="project" value="GO_Central"/>
</dbReference>
<dbReference type="FunFam" id="3.40.1180.10:FF:000001">
    <property type="entry name" value="(2E,6E)-farnesyl-diphosphate-specific ditrans,polycis-undecaprenyl-diphosphate synthase"/>
    <property type="match status" value="1"/>
</dbReference>
<dbReference type="Pfam" id="PF01255">
    <property type="entry name" value="Prenyltransf"/>
    <property type="match status" value="1"/>
</dbReference>
<name>A0A0K9PDT5_ZOSMR</name>
<dbReference type="PANTHER" id="PTHR10291:SF0">
    <property type="entry name" value="DEHYDRODOLICHYL DIPHOSPHATE SYNTHASE 2"/>
    <property type="match status" value="1"/>
</dbReference>
<dbReference type="PANTHER" id="PTHR10291">
    <property type="entry name" value="DEHYDRODOLICHYL DIPHOSPHATE SYNTHASE FAMILY MEMBER"/>
    <property type="match status" value="1"/>
</dbReference>
<dbReference type="CDD" id="cd00475">
    <property type="entry name" value="Cis_IPPS"/>
    <property type="match status" value="1"/>
</dbReference>
<evidence type="ECO:0000256" key="3">
    <source>
        <dbReference type="RuleBase" id="RU363018"/>
    </source>
</evidence>
<evidence type="ECO:0000313" key="4">
    <source>
        <dbReference type="EMBL" id="KMZ66422.1"/>
    </source>
</evidence>
<dbReference type="OMA" id="FDRRDLW"/>
<dbReference type="InterPro" id="IPR018520">
    <property type="entry name" value="UPP_synth-like_CS"/>
</dbReference>
<protein>
    <recommendedName>
        <fullName evidence="3">Alkyl transferase</fullName>
        <ecNumber evidence="3">2.5.1.-</ecNumber>
    </recommendedName>
</protein>
<gene>
    <name evidence="4" type="ORF">ZOSMA_29G00710</name>
</gene>
<dbReference type="EMBL" id="LFYR01000980">
    <property type="protein sequence ID" value="KMZ66422.1"/>
    <property type="molecule type" value="Genomic_DNA"/>
</dbReference>
<evidence type="ECO:0000256" key="2">
    <source>
        <dbReference type="ARBA" id="ARBA00022679"/>
    </source>
</evidence>
<keyword evidence="5" id="KW-1185">Reference proteome</keyword>
<dbReference type="HAMAP" id="MF_01139">
    <property type="entry name" value="ISPT"/>
    <property type="match status" value="1"/>
</dbReference>
<dbReference type="GO" id="GO:0005737">
    <property type="term" value="C:cytoplasm"/>
    <property type="evidence" value="ECO:0007669"/>
    <property type="project" value="UniProtKB-ARBA"/>
</dbReference>
<dbReference type="InterPro" id="IPR001441">
    <property type="entry name" value="UPP_synth-like"/>
</dbReference>
<organism evidence="4 5">
    <name type="scientific">Zostera marina</name>
    <name type="common">Eelgrass</name>
    <dbReference type="NCBI Taxonomy" id="29655"/>
    <lineage>
        <taxon>Eukaryota</taxon>
        <taxon>Viridiplantae</taxon>
        <taxon>Streptophyta</taxon>
        <taxon>Embryophyta</taxon>
        <taxon>Tracheophyta</taxon>
        <taxon>Spermatophyta</taxon>
        <taxon>Magnoliopsida</taxon>
        <taxon>Liliopsida</taxon>
        <taxon>Zosteraceae</taxon>
        <taxon>Zostera</taxon>
    </lineage>
</organism>
<reference evidence="5" key="1">
    <citation type="journal article" date="2016" name="Nature">
        <title>The genome of the seagrass Zostera marina reveals angiosperm adaptation to the sea.</title>
        <authorList>
            <person name="Olsen J.L."/>
            <person name="Rouze P."/>
            <person name="Verhelst B."/>
            <person name="Lin Y.-C."/>
            <person name="Bayer T."/>
            <person name="Collen J."/>
            <person name="Dattolo E."/>
            <person name="De Paoli E."/>
            <person name="Dittami S."/>
            <person name="Maumus F."/>
            <person name="Michel G."/>
            <person name="Kersting A."/>
            <person name="Lauritano C."/>
            <person name="Lohaus R."/>
            <person name="Toepel M."/>
            <person name="Tonon T."/>
            <person name="Vanneste K."/>
            <person name="Amirebrahimi M."/>
            <person name="Brakel J."/>
            <person name="Bostroem C."/>
            <person name="Chovatia M."/>
            <person name="Grimwood J."/>
            <person name="Jenkins J.W."/>
            <person name="Jueterbock A."/>
            <person name="Mraz A."/>
            <person name="Stam W.T."/>
            <person name="Tice H."/>
            <person name="Bornberg-Bauer E."/>
            <person name="Green P.J."/>
            <person name="Pearson G.A."/>
            <person name="Procaccini G."/>
            <person name="Duarte C.M."/>
            <person name="Schmutz J."/>
            <person name="Reusch T.B.H."/>
            <person name="Van de Peer Y."/>
        </authorList>
    </citation>
    <scope>NUCLEOTIDE SEQUENCE [LARGE SCALE GENOMIC DNA]</scope>
    <source>
        <strain evidence="5">cv. Finnish</strain>
    </source>
</reference>
<dbReference type="STRING" id="29655.A0A0K9PDT5"/>
<dbReference type="Proteomes" id="UP000036987">
    <property type="component" value="Unassembled WGS sequence"/>
</dbReference>
<keyword evidence="2 3" id="KW-0808">Transferase</keyword>
<dbReference type="SUPFAM" id="SSF64005">
    <property type="entry name" value="Undecaprenyl diphosphate synthase"/>
    <property type="match status" value="1"/>
</dbReference>
<comment type="similarity">
    <text evidence="3">Belongs to the UPP synthase family.</text>
</comment>
<sequence>MYSLLSFLLPPSSSPRRPVSHSTSVAVEAECTHGRKGRRIASSVFASDSWCTRVPSNLFRLENKEEEEKKSKTDDGRRWEKMEEEASLLLLPPGLLRETMPRHVAVIMDGNSRWASFRRLPVSAGHEAGYRALREIIDLSSSWGIRALTVFAFSTENWLRPKAEVDFLMRLFEGLFKEHLKDFNRKGIRICVIGDTSKLPESLQILSREAEKDTKHNTHLELIVALSYSGRSDIVQACQKVAHKVKDGILDPSDVTESIIAEELETNCTGNFPYPDLLIRTSGELRLSNFLLWQSAYTELFFAESLWPDFGEADYIKALASFQQRQRRHGRRI</sequence>
<dbReference type="PROSITE" id="PS01066">
    <property type="entry name" value="UPP_SYNTHASE"/>
    <property type="match status" value="1"/>
</dbReference>
<evidence type="ECO:0000313" key="5">
    <source>
        <dbReference type="Proteomes" id="UP000036987"/>
    </source>
</evidence>
<evidence type="ECO:0000256" key="1">
    <source>
        <dbReference type="ARBA" id="ARBA00001946"/>
    </source>
</evidence>
<dbReference type="AlphaFoldDB" id="A0A0K9PDT5"/>
<proteinExistence type="inferred from homology"/>
<accession>A0A0K9PDT5</accession>
<comment type="cofactor">
    <cofactor evidence="1">
        <name>Mg(2+)</name>
        <dbReference type="ChEBI" id="CHEBI:18420"/>
    </cofactor>
</comment>
<dbReference type="EC" id="2.5.1.-" evidence="3"/>